<feature type="coiled-coil region" evidence="1">
    <location>
        <begin position="99"/>
        <end position="158"/>
    </location>
</feature>
<gene>
    <name evidence="3" type="ORF">DBV05_g1676</name>
</gene>
<feature type="coiled-coil region" evidence="1">
    <location>
        <begin position="187"/>
        <end position="214"/>
    </location>
</feature>
<evidence type="ECO:0000313" key="3">
    <source>
        <dbReference type="EMBL" id="KAB2579650.1"/>
    </source>
</evidence>
<evidence type="ECO:0000313" key="4">
    <source>
        <dbReference type="Proteomes" id="UP000325902"/>
    </source>
</evidence>
<keyword evidence="4" id="KW-1185">Reference proteome</keyword>
<feature type="coiled-coil region" evidence="1">
    <location>
        <begin position="427"/>
        <end position="475"/>
    </location>
</feature>
<reference evidence="3 4" key="1">
    <citation type="journal article" date="2019" name="Sci. Rep.">
        <title>A multi-omics analysis of the grapevine pathogen Lasiodiplodia theobromae reveals that temperature affects the expression of virulence- and pathogenicity-related genes.</title>
        <authorList>
            <person name="Felix C."/>
            <person name="Meneses R."/>
            <person name="Goncalves M.F.M."/>
            <person name="Tilleman L."/>
            <person name="Duarte A.S."/>
            <person name="Jorrin-Novo J.V."/>
            <person name="Van de Peer Y."/>
            <person name="Deforce D."/>
            <person name="Van Nieuwerburgh F."/>
            <person name="Esteves A.C."/>
            <person name="Alves A."/>
        </authorList>
    </citation>
    <scope>NUCLEOTIDE SEQUENCE [LARGE SCALE GENOMIC DNA]</scope>
    <source>
        <strain evidence="3 4">LA-SOL3</strain>
    </source>
</reference>
<feature type="region of interest" description="Disordered" evidence="2">
    <location>
        <begin position="49"/>
        <end position="71"/>
    </location>
</feature>
<name>A0A5N5DPV5_9PEZI</name>
<feature type="region of interest" description="Disordered" evidence="2">
    <location>
        <begin position="282"/>
        <end position="305"/>
    </location>
</feature>
<comment type="caution">
    <text evidence="3">The sequence shown here is derived from an EMBL/GenBank/DDBJ whole genome shotgun (WGS) entry which is preliminary data.</text>
</comment>
<organism evidence="3 4">
    <name type="scientific">Lasiodiplodia theobromae</name>
    <dbReference type="NCBI Taxonomy" id="45133"/>
    <lineage>
        <taxon>Eukaryota</taxon>
        <taxon>Fungi</taxon>
        <taxon>Dikarya</taxon>
        <taxon>Ascomycota</taxon>
        <taxon>Pezizomycotina</taxon>
        <taxon>Dothideomycetes</taxon>
        <taxon>Dothideomycetes incertae sedis</taxon>
        <taxon>Botryosphaeriales</taxon>
        <taxon>Botryosphaeriaceae</taxon>
        <taxon>Lasiodiplodia</taxon>
    </lineage>
</organism>
<dbReference type="AlphaFoldDB" id="A0A5N5DPV5"/>
<evidence type="ECO:0000256" key="2">
    <source>
        <dbReference type="SAM" id="MobiDB-lite"/>
    </source>
</evidence>
<dbReference type="Proteomes" id="UP000325902">
    <property type="component" value="Unassembled WGS sequence"/>
</dbReference>
<evidence type="ECO:0000256" key="1">
    <source>
        <dbReference type="SAM" id="Coils"/>
    </source>
</evidence>
<sequence length="482" mass="54020">MPIQKKITAFGDYTPAVASCQGIMQDFDDAATAAGVQVTAVAKQLKDELDQESRSQEEASDRLKSAKDIQSHIRVDTEQQARLLDRLADSAEKLTGRKLQVLTDTFVNMQIRVARAEEQTRATKRELKKAQADLAEARRELKDARDTAKAEAKQEAEALAKTLVRNSLDEFTKVAHERHTEAISGDRQWLKEQLKELREQHRQTLSKVSALQFEVDLSPLQRYIGQFSEEQRTVASVLETVESHTKRLDEVPGKVDLDKHEESLKAKVDEAMDGLMTKVSSLQVSTGESRAAPGMARGGRSDQGGVDTLEEALSALGRTVLKENRTSKEIDRLKELPSEWETALKRLKTTLERDGMEFPTEQGTPEADARRIYECVRQLGPYWESRKAWIDVAFNNAASESPLKEWEGPHTSKEFRDVDAQLLALCKEQGEKLAGEQTQQIKELREREQKLRSTVEEYSGLMEAVEAAIAALDNQTSGSGQD</sequence>
<keyword evidence="1" id="KW-0175">Coiled coil</keyword>
<dbReference type="EMBL" id="VCHE01000006">
    <property type="protein sequence ID" value="KAB2579650.1"/>
    <property type="molecule type" value="Genomic_DNA"/>
</dbReference>
<protein>
    <submittedName>
        <fullName evidence="3">Uncharacterized protein</fullName>
    </submittedName>
</protein>
<proteinExistence type="predicted"/>
<accession>A0A5N5DPV5</accession>